<dbReference type="InterPro" id="IPR001507">
    <property type="entry name" value="ZP_dom"/>
</dbReference>
<dbReference type="InterPro" id="IPR000859">
    <property type="entry name" value="CUB_dom"/>
</dbReference>
<dbReference type="InterPro" id="IPR055355">
    <property type="entry name" value="ZP-C"/>
</dbReference>
<evidence type="ECO:0000313" key="6">
    <source>
        <dbReference type="EMBL" id="CAG5110944.1"/>
    </source>
</evidence>
<dbReference type="SMART" id="SM00241">
    <property type="entry name" value="ZP"/>
    <property type="match status" value="1"/>
</dbReference>
<organism evidence="6 7">
    <name type="scientific">Oikopleura dioica</name>
    <name type="common">Tunicate</name>
    <dbReference type="NCBI Taxonomy" id="34765"/>
    <lineage>
        <taxon>Eukaryota</taxon>
        <taxon>Metazoa</taxon>
        <taxon>Chordata</taxon>
        <taxon>Tunicata</taxon>
        <taxon>Appendicularia</taxon>
        <taxon>Copelata</taxon>
        <taxon>Oikopleuridae</taxon>
        <taxon>Oikopleura</taxon>
    </lineage>
</organism>
<protein>
    <submittedName>
        <fullName evidence="6">Oidioi.mRNA.OKI2018_I69.chr2.g5291.t1.cds</fullName>
    </submittedName>
</protein>
<dbReference type="InterPro" id="IPR042235">
    <property type="entry name" value="ZP-C_dom"/>
</dbReference>
<dbReference type="PANTHER" id="PTHR24255:SF31">
    <property type="entry name" value="CUBILIN-LIKE PROTEIN"/>
    <property type="match status" value="1"/>
</dbReference>
<dbReference type="EMBL" id="OU015567">
    <property type="protein sequence ID" value="CAG5110944.1"/>
    <property type="molecule type" value="Genomic_DNA"/>
</dbReference>
<evidence type="ECO:0000259" key="4">
    <source>
        <dbReference type="PROSITE" id="PS01180"/>
    </source>
</evidence>
<reference evidence="6 7" key="1">
    <citation type="submission" date="2021-04" db="EMBL/GenBank/DDBJ databases">
        <authorList>
            <person name="Bliznina A."/>
        </authorList>
    </citation>
    <scope>NUCLEOTIDE SEQUENCE [LARGE SCALE GENOMIC DNA]</scope>
</reference>
<feature type="domain" description="ZP" evidence="5">
    <location>
        <begin position="202"/>
        <end position="462"/>
    </location>
</feature>
<dbReference type="InterPro" id="IPR035914">
    <property type="entry name" value="Sperma_CUB_dom_sf"/>
</dbReference>
<dbReference type="SUPFAM" id="SSF49854">
    <property type="entry name" value="Spermadhesin, CUB domain"/>
    <property type="match status" value="1"/>
</dbReference>
<proteinExistence type="predicted"/>
<comment type="caution">
    <text evidence="2">Lacks conserved residue(s) required for the propagation of feature annotation.</text>
</comment>
<evidence type="ECO:0000256" key="3">
    <source>
        <dbReference type="SAM" id="SignalP"/>
    </source>
</evidence>
<dbReference type="Gene3D" id="2.60.40.4100">
    <property type="entry name" value="Zona pellucida, ZP-C domain"/>
    <property type="match status" value="1"/>
</dbReference>
<dbReference type="Pfam" id="PF00100">
    <property type="entry name" value="Zona_pellucida"/>
    <property type="match status" value="1"/>
</dbReference>
<keyword evidence="7" id="KW-1185">Reference proteome</keyword>
<dbReference type="Pfam" id="PF00431">
    <property type="entry name" value="CUB"/>
    <property type="match status" value="1"/>
</dbReference>
<gene>
    <name evidence="6" type="ORF">OKIOD_LOCUS14056</name>
</gene>
<name>A0ABN7T392_OIKDI</name>
<evidence type="ECO:0000256" key="2">
    <source>
        <dbReference type="PROSITE-ProRule" id="PRU00059"/>
    </source>
</evidence>
<feature type="chain" id="PRO_5047277626" evidence="3">
    <location>
        <begin position="18"/>
        <end position="462"/>
    </location>
</feature>
<evidence type="ECO:0000313" key="7">
    <source>
        <dbReference type="Proteomes" id="UP001158576"/>
    </source>
</evidence>
<dbReference type="PANTHER" id="PTHR24255">
    <property type="entry name" value="COMPLEMENT COMPONENT 1, S SUBCOMPONENT-RELATED"/>
    <property type="match status" value="1"/>
</dbReference>
<dbReference type="PROSITE" id="PS01180">
    <property type="entry name" value="CUB"/>
    <property type="match status" value="1"/>
</dbReference>
<keyword evidence="1 2" id="KW-1015">Disulfide bond</keyword>
<sequence length="462" mass="49399">MKLFAILAASVSANCGGQITTEQRIYSPGWPGDYGAFESCLWEIDLGDIYGFNLIPHHFDVESFGTCGWDYLMISANDDGGIYCGYNSVARKRRQIEEIAGVQKKSPAPRTGAASRFGVSTAGMPTYFVSGGQAQILFETDDLDFYSGFEIEIQIVEPPTTTAAFTTTTTSTTTVAPIDCPNSAWEPNSANTACSPIDLTVQCDSTEITISAHVDHLYANLPSTLYGDVRLNIGDCTGNNAPDANGWMTETFSLGTCGGDVTQSSQINVSWDGRGPPEVIMQDGVYVSSILGFKAECIYSSEISLMADPFSVDQIESTAAPVTNTSNFDDHFELNIFSDNFFSVEAAGVNIGETLFGSVTSNLNLGSLSYDYQITKCTAYDSANMDGLSYDILADHCSPSTAVAFDDADLEGGSGDDSADFSFTSFTFSTDDETLHIECDVKICVRGANGALLDSSCPTSCL</sequence>
<dbReference type="CDD" id="cd00041">
    <property type="entry name" value="CUB"/>
    <property type="match status" value="1"/>
</dbReference>
<feature type="disulfide bond" evidence="2">
    <location>
        <begin position="67"/>
        <end position="84"/>
    </location>
</feature>
<dbReference type="PROSITE" id="PS51034">
    <property type="entry name" value="ZP_2"/>
    <property type="match status" value="1"/>
</dbReference>
<dbReference type="Proteomes" id="UP001158576">
    <property type="component" value="Chromosome 2"/>
</dbReference>
<accession>A0ABN7T392</accession>
<feature type="signal peptide" evidence="3">
    <location>
        <begin position="1"/>
        <end position="17"/>
    </location>
</feature>
<evidence type="ECO:0000259" key="5">
    <source>
        <dbReference type="PROSITE" id="PS51034"/>
    </source>
</evidence>
<dbReference type="SMART" id="SM00042">
    <property type="entry name" value="CUB"/>
    <property type="match status" value="1"/>
</dbReference>
<dbReference type="Gene3D" id="2.60.120.290">
    <property type="entry name" value="Spermadhesin, CUB domain"/>
    <property type="match status" value="1"/>
</dbReference>
<keyword evidence="3" id="KW-0732">Signal</keyword>
<feature type="domain" description="CUB" evidence="4">
    <location>
        <begin position="15"/>
        <end position="156"/>
    </location>
</feature>
<evidence type="ECO:0000256" key="1">
    <source>
        <dbReference type="ARBA" id="ARBA00023157"/>
    </source>
</evidence>